<sequence>MAHNVCHQFASTLNYWAGDYGINHFARSVVAAGGSVAVDLLAGTSRPPLAGEGALGVQQLASALPALLVKEGFETSLLDSAVANYRVRGPLPEPGGNVAYDCRVEFSTVGGRSYVIELSGLNAP</sequence>
<gene>
    <name evidence="1" type="ORF">IAE60_15215</name>
</gene>
<reference evidence="1 2" key="1">
    <citation type="submission" date="2020-08" db="EMBL/GenBank/DDBJ databases">
        <title>Streptomycin Non-resistant strain, P. mexicana.</title>
        <authorList>
            <person name="Ganesh-Kumar S."/>
            <person name="Zhe T."/>
            <person name="Yu Z."/>
            <person name="Min Y."/>
        </authorList>
    </citation>
    <scope>NUCLEOTIDE SEQUENCE [LARGE SCALE GENOMIC DNA]</scope>
    <source>
        <strain evidence="1 2">GTZY2</strain>
    </source>
</reference>
<evidence type="ECO:0000313" key="2">
    <source>
        <dbReference type="Proteomes" id="UP000515838"/>
    </source>
</evidence>
<dbReference type="AlphaFoldDB" id="A0A7G9TAX9"/>
<accession>A0A7G9TAX9</accession>
<evidence type="ECO:0000313" key="1">
    <source>
        <dbReference type="EMBL" id="QNN77254.1"/>
    </source>
</evidence>
<protein>
    <submittedName>
        <fullName evidence="1">Uncharacterized protein</fullName>
    </submittedName>
</protein>
<dbReference type="EMBL" id="CP060731">
    <property type="protein sequence ID" value="QNN77254.1"/>
    <property type="molecule type" value="Genomic_DNA"/>
</dbReference>
<dbReference type="Proteomes" id="UP000515838">
    <property type="component" value="Chromosome"/>
</dbReference>
<organism evidence="1 2">
    <name type="scientific">Pseudoxanthomonas mexicana</name>
    <dbReference type="NCBI Taxonomy" id="128785"/>
    <lineage>
        <taxon>Bacteria</taxon>
        <taxon>Pseudomonadati</taxon>
        <taxon>Pseudomonadota</taxon>
        <taxon>Gammaproteobacteria</taxon>
        <taxon>Lysobacterales</taxon>
        <taxon>Lysobacteraceae</taxon>
        <taxon>Pseudoxanthomonas</taxon>
    </lineage>
</organism>
<proteinExistence type="predicted"/>
<name>A0A7G9TAX9_PSEMX</name>